<proteinExistence type="inferred from homology"/>
<comment type="function">
    <text evidence="5">Endoribonuclease that initiates mRNA decay.</text>
</comment>
<keyword evidence="3 5" id="KW-0378">Hydrolase</keyword>
<evidence type="ECO:0000256" key="3">
    <source>
        <dbReference type="ARBA" id="ARBA00022801"/>
    </source>
</evidence>
<dbReference type="EMBL" id="PFXE01000029">
    <property type="protein sequence ID" value="PJA33577.1"/>
    <property type="molecule type" value="Genomic_DNA"/>
</dbReference>
<dbReference type="GO" id="GO:0006402">
    <property type="term" value="P:mRNA catabolic process"/>
    <property type="evidence" value="ECO:0007669"/>
    <property type="project" value="UniProtKB-UniRule"/>
</dbReference>
<evidence type="ECO:0000256" key="6">
    <source>
        <dbReference type="NCBIfam" id="TIGR03319"/>
    </source>
</evidence>
<dbReference type="GO" id="GO:0004521">
    <property type="term" value="F:RNA endonuclease activity"/>
    <property type="evidence" value="ECO:0007669"/>
    <property type="project" value="UniProtKB-UniRule"/>
</dbReference>
<dbReference type="PROSITE" id="PS51831">
    <property type="entry name" value="HD"/>
    <property type="match status" value="1"/>
</dbReference>
<comment type="caution">
    <text evidence="9">The sequence shown here is derived from an EMBL/GenBank/DDBJ whole genome shotgun (WGS) entry which is preliminary data.</text>
</comment>
<evidence type="ECO:0000313" key="9">
    <source>
        <dbReference type="EMBL" id="PJA33577.1"/>
    </source>
</evidence>
<dbReference type="GO" id="GO:0005886">
    <property type="term" value="C:plasma membrane"/>
    <property type="evidence" value="ECO:0007669"/>
    <property type="project" value="UniProtKB-UniRule"/>
</dbReference>
<dbReference type="InterPro" id="IPR004087">
    <property type="entry name" value="KH_dom"/>
</dbReference>
<gene>
    <name evidence="5 9" type="primary">rny</name>
    <name evidence="9" type="ORF">CO184_01525</name>
</gene>
<dbReference type="HAMAP" id="MF_00335">
    <property type="entry name" value="RNase_Y"/>
    <property type="match status" value="1"/>
</dbReference>
<dbReference type="Gene3D" id="1.10.3210.10">
    <property type="entry name" value="Hypothetical protein af1432"/>
    <property type="match status" value="1"/>
</dbReference>
<dbReference type="SUPFAM" id="SSF109604">
    <property type="entry name" value="HD-domain/PDEase-like"/>
    <property type="match status" value="1"/>
</dbReference>
<keyword evidence="1 5" id="KW-0540">Nuclease</keyword>
<comment type="similarity">
    <text evidence="5">Belongs to the RNase Y family.</text>
</comment>
<dbReference type="NCBIfam" id="TIGR00277">
    <property type="entry name" value="HDIG"/>
    <property type="match status" value="1"/>
</dbReference>
<sequence>MSLKIVLLLVSLAASAGIAFGYFLRWVISLGKKGSMELDIKQMMLEARDEAQKITDEAEKKAEEVLREARVEIKEKEEKNKKTEERLIKKEDFLDKRQIDIDKEVENIKQKLAEIKIIKDKTEALVEEKAKELENIGKLSKEEARKEIMEIVERESEEDLLSRMHKLEVLSNEKIEEKAKDILATTIQRLASAVPSEIMTTTVTIPSDEVKGKIIGKEGRNIKAFERETGVEVIVDDTPGSITLSSFDPVRRQVARVALENLIADGRIQPAKIEEAVEKSKQNISAIIKEKGEQAVYECSVYNLDPRIVAILGRLHFRTSYGQNVLQHSVEMSHIARMIAEELGANITVAKTAALLHDIGKAMDHEVIGTHVEIGRRILQKFGVSEEIVKGMQAHHGEYPFETIESIIVQIADAVSGGRPGARRDTVENYLKRLKELEAIANEFPGVEKSFALQAGREIRVFVTPTAISDIEAKKMAREIAIKIESELKYPGEIKVTIIRETRITEFAR</sequence>
<dbReference type="SMART" id="SM00471">
    <property type="entry name" value="HDc"/>
    <property type="match status" value="1"/>
</dbReference>
<keyword evidence="7" id="KW-0175">Coiled coil</keyword>
<dbReference type="EC" id="3.1.-.-" evidence="5 6"/>
<dbReference type="InterPro" id="IPR017705">
    <property type="entry name" value="Ribonuclease_Y"/>
</dbReference>
<feature type="domain" description="HD" evidence="8">
    <location>
        <begin position="325"/>
        <end position="418"/>
    </location>
</feature>
<keyword evidence="2 5" id="KW-0255">Endonuclease</keyword>
<dbReference type="InterPro" id="IPR004088">
    <property type="entry name" value="KH_dom_type_1"/>
</dbReference>
<organism evidence="9 10">
    <name type="scientific">Candidatus Zambryskibacteria bacterium CG_4_9_14_3_um_filter_40_16</name>
    <dbReference type="NCBI Taxonomy" id="1975111"/>
    <lineage>
        <taxon>Bacteria</taxon>
        <taxon>Candidatus Zambryskiibacteriota</taxon>
    </lineage>
</organism>
<dbReference type="SMART" id="SM00322">
    <property type="entry name" value="KH"/>
    <property type="match status" value="1"/>
</dbReference>
<dbReference type="InterPro" id="IPR036612">
    <property type="entry name" value="KH_dom_type_1_sf"/>
</dbReference>
<dbReference type="Pfam" id="PF00013">
    <property type="entry name" value="KH_1"/>
    <property type="match status" value="1"/>
</dbReference>
<dbReference type="Proteomes" id="UP000231487">
    <property type="component" value="Unassembled WGS sequence"/>
</dbReference>
<dbReference type="CDD" id="cd00077">
    <property type="entry name" value="HDc"/>
    <property type="match status" value="1"/>
</dbReference>
<dbReference type="InterPro" id="IPR022711">
    <property type="entry name" value="RNase_Y_N"/>
</dbReference>
<evidence type="ECO:0000313" key="10">
    <source>
        <dbReference type="Proteomes" id="UP000231487"/>
    </source>
</evidence>
<evidence type="ECO:0000259" key="8">
    <source>
        <dbReference type="PROSITE" id="PS51831"/>
    </source>
</evidence>
<dbReference type="SUPFAM" id="SSF54791">
    <property type="entry name" value="Eukaryotic type KH-domain (KH-domain type I)"/>
    <property type="match status" value="1"/>
</dbReference>
<keyword evidence="4 5" id="KW-0694">RNA-binding</keyword>
<dbReference type="PROSITE" id="PS50084">
    <property type="entry name" value="KH_TYPE_1"/>
    <property type="match status" value="1"/>
</dbReference>
<dbReference type="AlphaFoldDB" id="A0A2M7WU94"/>
<dbReference type="InterPro" id="IPR006674">
    <property type="entry name" value="HD_domain"/>
</dbReference>
<dbReference type="InterPro" id="IPR006675">
    <property type="entry name" value="HDIG_dom"/>
</dbReference>
<dbReference type="Gene3D" id="3.30.1370.10">
    <property type="entry name" value="K Homology domain, type 1"/>
    <property type="match status" value="1"/>
</dbReference>
<dbReference type="PANTHER" id="PTHR12826:SF15">
    <property type="entry name" value="RIBONUCLEASE Y"/>
    <property type="match status" value="1"/>
</dbReference>
<reference evidence="10" key="1">
    <citation type="submission" date="2017-09" db="EMBL/GenBank/DDBJ databases">
        <title>Depth-based differentiation of microbial function through sediment-hosted aquifers and enrichment of novel symbionts in the deep terrestrial subsurface.</title>
        <authorList>
            <person name="Probst A.J."/>
            <person name="Ladd B."/>
            <person name="Jarett J.K."/>
            <person name="Geller-Mcgrath D.E."/>
            <person name="Sieber C.M.K."/>
            <person name="Emerson J.B."/>
            <person name="Anantharaman K."/>
            <person name="Thomas B.C."/>
            <person name="Malmstrom R."/>
            <person name="Stieglmeier M."/>
            <person name="Klingl A."/>
            <person name="Woyke T."/>
            <person name="Ryan C.M."/>
            <person name="Banfield J.F."/>
        </authorList>
    </citation>
    <scope>NUCLEOTIDE SEQUENCE [LARGE SCALE GENOMIC DNA]</scope>
</reference>
<dbReference type="PANTHER" id="PTHR12826">
    <property type="entry name" value="RIBONUCLEASE Y"/>
    <property type="match status" value="1"/>
</dbReference>
<dbReference type="CDD" id="cd22431">
    <property type="entry name" value="KH-I_RNaseY"/>
    <property type="match status" value="1"/>
</dbReference>
<feature type="coiled-coil region" evidence="7">
    <location>
        <begin position="44"/>
        <end position="125"/>
    </location>
</feature>
<protein>
    <recommendedName>
        <fullName evidence="5 6">Ribonuclease Y</fullName>
        <shortName evidence="5">RNase Y</shortName>
        <ecNumber evidence="5 6">3.1.-.-</ecNumber>
    </recommendedName>
</protein>
<evidence type="ECO:0000256" key="4">
    <source>
        <dbReference type="ARBA" id="ARBA00022884"/>
    </source>
</evidence>
<name>A0A2M7WU94_9BACT</name>
<dbReference type="NCBIfam" id="TIGR03319">
    <property type="entry name" value="RNase_Y"/>
    <property type="match status" value="1"/>
</dbReference>
<evidence type="ECO:0000256" key="2">
    <source>
        <dbReference type="ARBA" id="ARBA00022759"/>
    </source>
</evidence>
<evidence type="ECO:0000256" key="1">
    <source>
        <dbReference type="ARBA" id="ARBA00022722"/>
    </source>
</evidence>
<dbReference type="Pfam" id="PF01966">
    <property type="entry name" value="HD"/>
    <property type="match status" value="1"/>
</dbReference>
<dbReference type="Pfam" id="PF12072">
    <property type="entry name" value="RNase_Y_N"/>
    <property type="match status" value="1"/>
</dbReference>
<evidence type="ECO:0000256" key="7">
    <source>
        <dbReference type="SAM" id="Coils"/>
    </source>
</evidence>
<dbReference type="GO" id="GO:0003723">
    <property type="term" value="F:RNA binding"/>
    <property type="evidence" value="ECO:0007669"/>
    <property type="project" value="UniProtKB-UniRule"/>
</dbReference>
<accession>A0A2M7WU94</accession>
<dbReference type="InterPro" id="IPR003607">
    <property type="entry name" value="HD/PDEase_dom"/>
</dbReference>
<dbReference type="GO" id="GO:0016787">
    <property type="term" value="F:hydrolase activity"/>
    <property type="evidence" value="ECO:0007669"/>
    <property type="project" value="UniProtKB-KW"/>
</dbReference>
<evidence type="ECO:0000256" key="5">
    <source>
        <dbReference type="HAMAP-Rule" id="MF_00335"/>
    </source>
</evidence>